<dbReference type="InterPro" id="IPR036390">
    <property type="entry name" value="WH_DNA-bd_sf"/>
</dbReference>
<comment type="caution">
    <text evidence="5">The sequence shown here is derived from an EMBL/GenBank/DDBJ whole genome shotgun (WGS) entry which is preliminary data.</text>
</comment>
<feature type="domain" description="NB-ARC" evidence="3">
    <location>
        <begin position="1"/>
        <end position="151"/>
    </location>
</feature>
<accession>A0ABD3JWD3</accession>
<reference evidence="5 6" key="1">
    <citation type="submission" date="2024-11" db="EMBL/GenBank/DDBJ databases">
        <title>Chromosome-level genome assembly of Eucalyptus globulus Labill. provides insights into its genome evolution.</title>
        <authorList>
            <person name="Li X."/>
        </authorList>
    </citation>
    <scope>NUCLEOTIDE SEQUENCE [LARGE SCALE GENOMIC DNA]</scope>
    <source>
        <strain evidence="5">CL2024</strain>
        <tissue evidence="5">Fresh tender leaves</tissue>
    </source>
</reference>
<evidence type="ECO:0000313" key="5">
    <source>
        <dbReference type="EMBL" id="KAL3730499.1"/>
    </source>
</evidence>
<organism evidence="5 6">
    <name type="scientific">Eucalyptus globulus</name>
    <name type="common">Tasmanian blue gum</name>
    <dbReference type="NCBI Taxonomy" id="34317"/>
    <lineage>
        <taxon>Eukaryota</taxon>
        <taxon>Viridiplantae</taxon>
        <taxon>Streptophyta</taxon>
        <taxon>Embryophyta</taxon>
        <taxon>Tracheophyta</taxon>
        <taxon>Spermatophyta</taxon>
        <taxon>Magnoliopsida</taxon>
        <taxon>eudicotyledons</taxon>
        <taxon>Gunneridae</taxon>
        <taxon>Pentapetalae</taxon>
        <taxon>rosids</taxon>
        <taxon>malvids</taxon>
        <taxon>Myrtales</taxon>
        <taxon>Myrtaceae</taxon>
        <taxon>Myrtoideae</taxon>
        <taxon>Eucalypteae</taxon>
        <taxon>Eucalyptus</taxon>
    </lineage>
</organism>
<dbReference type="InterPro" id="IPR002182">
    <property type="entry name" value="NB-ARC"/>
</dbReference>
<dbReference type="PRINTS" id="PR00364">
    <property type="entry name" value="DISEASERSIST"/>
</dbReference>
<evidence type="ECO:0000256" key="1">
    <source>
        <dbReference type="ARBA" id="ARBA00022614"/>
    </source>
</evidence>
<evidence type="ECO:0000256" key="2">
    <source>
        <dbReference type="ARBA" id="ARBA00022737"/>
    </source>
</evidence>
<keyword evidence="2" id="KW-0677">Repeat</keyword>
<keyword evidence="1" id="KW-0433">Leucine-rich repeat</keyword>
<feature type="domain" description="Disease resistance protein Roq1-like winged-helix" evidence="4">
    <location>
        <begin position="219"/>
        <end position="287"/>
    </location>
</feature>
<dbReference type="Proteomes" id="UP001634007">
    <property type="component" value="Unassembled WGS sequence"/>
</dbReference>
<gene>
    <name evidence="5" type="ORF">ACJRO7_027501</name>
</gene>
<dbReference type="Pfam" id="PF23282">
    <property type="entry name" value="WHD_ROQ1"/>
    <property type="match status" value="1"/>
</dbReference>
<dbReference type="SUPFAM" id="SSF46785">
    <property type="entry name" value="Winged helix' DNA-binding domain"/>
    <property type="match status" value="1"/>
</dbReference>
<keyword evidence="6" id="KW-1185">Reference proteome</keyword>
<dbReference type="Gene3D" id="1.10.8.430">
    <property type="entry name" value="Helical domain of apoptotic protease-activating factors"/>
    <property type="match status" value="1"/>
</dbReference>
<dbReference type="EMBL" id="JBJKBG010000007">
    <property type="protein sequence ID" value="KAL3730499.1"/>
    <property type="molecule type" value="Genomic_DNA"/>
</dbReference>
<dbReference type="PANTHER" id="PTHR11017:SF570">
    <property type="entry name" value="DISEASE RESISTANCE PROTEIN (TIR-NBS CLASS)-RELATED"/>
    <property type="match status" value="1"/>
</dbReference>
<proteinExistence type="predicted"/>
<dbReference type="AlphaFoldDB" id="A0ABD3JWD3"/>
<name>A0ABD3JWD3_EUCGL</name>
<sequence>MGGIGKTTLAKIIFNQICPRFGKDCSFLDDIREMTKTKGLVERQKKLLSDISYSGRAHKIDNADEGIRAIRKTIRNKKVLIVLDDVDEGNQIKKLIRVKSLCPGSRILITTRDKSVLKVRGFKYEILSYEMEGLSEENALQLFSRHAFNDNSPPTNYYTLSKGIVSIASGLPLALEAIGSLLFGLQERTIWEEMLEKLRETPNGDVLGKLKISYDALETDQQQIFLDIACFCVGQMKIDPHYMWKDCGFKAEYAIHVLVNRCMIKVLDNNNFWMHDQFRDLGRAIAKKERTRLCDGDDPICELRSMEVKYG</sequence>
<protein>
    <submittedName>
        <fullName evidence="5">Uncharacterized protein</fullName>
    </submittedName>
</protein>
<evidence type="ECO:0000259" key="3">
    <source>
        <dbReference type="Pfam" id="PF00931"/>
    </source>
</evidence>
<dbReference type="PANTHER" id="PTHR11017">
    <property type="entry name" value="LEUCINE-RICH REPEAT-CONTAINING PROTEIN"/>
    <property type="match status" value="1"/>
</dbReference>
<dbReference type="Gene3D" id="3.40.50.300">
    <property type="entry name" value="P-loop containing nucleotide triphosphate hydrolases"/>
    <property type="match status" value="1"/>
</dbReference>
<dbReference type="Pfam" id="PF00931">
    <property type="entry name" value="NB-ARC"/>
    <property type="match status" value="1"/>
</dbReference>
<evidence type="ECO:0000259" key="4">
    <source>
        <dbReference type="Pfam" id="PF23282"/>
    </source>
</evidence>
<evidence type="ECO:0000313" key="6">
    <source>
        <dbReference type="Proteomes" id="UP001634007"/>
    </source>
</evidence>
<dbReference type="SUPFAM" id="SSF52540">
    <property type="entry name" value="P-loop containing nucleoside triphosphate hydrolases"/>
    <property type="match status" value="1"/>
</dbReference>
<dbReference type="InterPro" id="IPR058192">
    <property type="entry name" value="WHD_ROQ1-like"/>
</dbReference>
<dbReference type="InterPro" id="IPR042197">
    <property type="entry name" value="Apaf_helical"/>
</dbReference>
<dbReference type="InterPro" id="IPR044974">
    <property type="entry name" value="Disease_R_plants"/>
</dbReference>
<dbReference type="InterPro" id="IPR027417">
    <property type="entry name" value="P-loop_NTPase"/>
</dbReference>